<feature type="region of interest" description="Disordered" evidence="1">
    <location>
        <begin position="65"/>
        <end position="158"/>
    </location>
</feature>
<dbReference type="Proteomes" id="UP000664203">
    <property type="component" value="Unassembled WGS sequence"/>
</dbReference>
<proteinExistence type="predicted"/>
<protein>
    <submittedName>
        <fullName evidence="2">Uncharacterized protein</fullName>
    </submittedName>
</protein>
<dbReference type="EMBL" id="CAJPDR010000477">
    <property type="protein sequence ID" value="CAF9937550.1"/>
    <property type="molecule type" value="Genomic_DNA"/>
</dbReference>
<feature type="compositionally biased region" description="Basic and acidic residues" evidence="1">
    <location>
        <begin position="65"/>
        <end position="85"/>
    </location>
</feature>
<accession>A0A8H3IZT3</accession>
<feature type="compositionally biased region" description="Polar residues" evidence="1">
    <location>
        <begin position="110"/>
        <end position="123"/>
    </location>
</feature>
<name>A0A8H3IZT3_9LECA</name>
<keyword evidence="3" id="KW-1185">Reference proteome</keyword>
<evidence type="ECO:0000256" key="1">
    <source>
        <dbReference type="SAM" id="MobiDB-lite"/>
    </source>
</evidence>
<evidence type="ECO:0000313" key="3">
    <source>
        <dbReference type="Proteomes" id="UP000664203"/>
    </source>
</evidence>
<evidence type="ECO:0000313" key="2">
    <source>
        <dbReference type="EMBL" id="CAF9937550.1"/>
    </source>
</evidence>
<reference evidence="2" key="1">
    <citation type="submission" date="2021-03" db="EMBL/GenBank/DDBJ databases">
        <authorList>
            <person name="Tagirdzhanova G."/>
        </authorList>
    </citation>
    <scope>NUCLEOTIDE SEQUENCE</scope>
</reference>
<comment type="caution">
    <text evidence="2">The sequence shown here is derived from an EMBL/GenBank/DDBJ whole genome shotgun (WGS) entry which is preliminary data.</text>
</comment>
<dbReference type="OrthoDB" id="10369792at2759"/>
<feature type="compositionally biased region" description="Acidic residues" evidence="1">
    <location>
        <begin position="87"/>
        <end position="105"/>
    </location>
</feature>
<sequence>MLTDHPCFRLRHDTILAVHRLYVDEVYAQAEREGWSNSRIEQAILRCSQQEDKEIQSFLTAVEEAESRNARLNDMRRRQDDRFSGAEEYEVDSEDNEDDPDESDSEAERTSSLVATRCGQRSFTDLDDESSGSDNEGPPGRVLHCGRFLSSEGPGSLH</sequence>
<dbReference type="AlphaFoldDB" id="A0A8H3IZT3"/>
<gene>
    <name evidence="2" type="ORF">ALECFALPRED_007287</name>
</gene>
<organism evidence="2 3">
    <name type="scientific">Alectoria fallacina</name>
    <dbReference type="NCBI Taxonomy" id="1903189"/>
    <lineage>
        <taxon>Eukaryota</taxon>
        <taxon>Fungi</taxon>
        <taxon>Dikarya</taxon>
        <taxon>Ascomycota</taxon>
        <taxon>Pezizomycotina</taxon>
        <taxon>Lecanoromycetes</taxon>
        <taxon>OSLEUM clade</taxon>
        <taxon>Lecanoromycetidae</taxon>
        <taxon>Lecanorales</taxon>
        <taxon>Lecanorineae</taxon>
        <taxon>Parmeliaceae</taxon>
        <taxon>Alectoria</taxon>
    </lineage>
</organism>